<dbReference type="Proteomes" id="UP000215914">
    <property type="component" value="Chromosome 5"/>
</dbReference>
<protein>
    <submittedName>
        <fullName evidence="2">Uncharacterized protein</fullName>
    </submittedName>
</protein>
<evidence type="ECO:0000313" key="2">
    <source>
        <dbReference type="EMBL" id="OTG25278.1"/>
    </source>
</evidence>
<dbReference type="InParanoid" id="A0A251UPL7"/>
<reference evidence="3" key="1">
    <citation type="journal article" date="2017" name="Nature">
        <title>The sunflower genome provides insights into oil metabolism, flowering and Asterid evolution.</title>
        <authorList>
            <person name="Badouin H."/>
            <person name="Gouzy J."/>
            <person name="Grassa C.J."/>
            <person name="Murat F."/>
            <person name="Staton S.E."/>
            <person name="Cottret L."/>
            <person name="Lelandais-Briere C."/>
            <person name="Owens G.L."/>
            <person name="Carrere S."/>
            <person name="Mayjonade B."/>
            <person name="Legrand L."/>
            <person name="Gill N."/>
            <person name="Kane N.C."/>
            <person name="Bowers J.E."/>
            <person name="Hubner S."/>
            <person name="Bellec A."/>
            <person name="Berard A."/>
            <person name="Berges H."/>
            <person name="Blanchet N."/>
            <person name="Boniface M.C."/>
            <person name="Brunel D."/>
            <person name="Catrice O."/>
            <person name="Chaidir N."/>
            <person name="Claudel C."/>
            <person name="Donnadieu C."/>
            <person name="Faraut T."/>
            <person name="Fievet G."/>
            <person name="Helmstetter N."/>
            <person name="King M."/>
            <person name="Knapp S.J."/>
            <person name="Lai Z."/>
            <person name="Le Paslier M.C."/>
            <person name="Lippi Y."/>
            <person name="Lorenzon L."/>
            <person name="Mandel J.R."/>
            <person name="Marage G."/>
            <person name="Marchand G."/>
            <person name="Marquand E."/>
            <person name="Bret-Mestries E."/>
            <person name="Morien E."/>
            <person name="Nambeesan S."/>
            <person name="Nguyen T."/>
            <person name="Pegot-Espagnet P."/>
            <person name="Pouilly N."/>
            <person name="Raftis F."/>
            <person name="Sallet E."/>
            <person name="Schiex T."/>
            <person name="Thomas J."/>
            <person name="Vandecasteele C."/>
            <person name="Vares D."/>
            <person name="Vear F."/>
            <person name="Vautrin S."/>
            <person name="Crespi M."/>
            <person name="Mangin B."/>
            <person name="Burke J.M."/>
            <person name="Salse J."/>
            <person name="Munos S."/>
            <person name="Vincourt P."/>
            <person name="Rieseberg L.H."/>
            <person name="Langlade N.B."/>
        </authorList>
    </citation>
    <scope>NUCLEOTIDE SEQUENCE [LARGE SCALE GENOMIC DNA]</scope>
    <source>
        <strain evidence="3">cv. SF193</strain>
    </source>
</reference>
<dbReference type="AlphaFoldDB" id="A0A251UPL7"/>
<feature type="compositionally biased region" description="Basic and acidic residues" evidence="1">
    <location>
        <begin position="65"/>
        <end position="74"/>
    </location>
</feature>
<keyword evidence="3" id="KW-1185">Reference proteome</keyword>
<feature type="region of interest" description="Disordered" evidence="1">
    <location>
        <begin position="46"/>
        <end position="74"/>
    </location>
</feature>
<gene>
    <name evidence="2" type="ORF">HannXRQ_Chr05g0145911</name>
</gene>
<evidence type="ECO:0000256" key="1">
    <source>
        <dbReference type="SAM" id="MobiDB-lite"/>
    </source>
</evidence>
<organism evidence="2 3">
    <name type="scientific">Helianthus annuus</name>
    <name type="common">Common sunflower</name>
    <dbReference type="NCBI Taxonomy" id="4232"/>
    <lineage>
        <taxon>Eukaryota</taxon>
        <taxon>Viridiplantae</taxon>
        <taxon>Streptophyta</taxon>
        <taxon>Embryophyta</taxon>
        <taxon>Tracheophyta</taxon>
        <taxon>Spermatophyta</taxon>
        <taxon>Magnoliopsida</taxon>
        <taxon>eudicotyledons</taxon>
        <taxon>Gunneridae</taxon>
        <taxon>Pentapetalae</taxon>
        <taxon>asterids</taxon>
        <taxon>campanulids</taxon>
        <taxon>Asterales</taxon>
        <taxon>Asteraceae</taxon>
        <taxon>Asteroideae</taxon>
        <taxon>Heliantheae alliance</taxon>
        <taxon>Heliantheae</taxon>
        <taxon>Helianthus</taxon>
    </lineage>
</organism>
<accession>A0A251UPL7</accession>
<evidence type="ECO:0000313" key="3">
    <source>
        <dbReference type="Proteomes" id="UP000215914"/>
    </source>
</evidence>
<proteinExistence type="predicted"/>
<dbReference type="EMBL" id="CM007894">
    <property type="protein sequence ID" value="OTG25278.1"/>
    <property type="molecule type" value="Genomic_DNA"/>
</dbReference>
<name>A0A251UPL7_HELAN</name>
<sequence length="74" mass="8442">MSWVPFVKTHLRPCHWQSGTEVFHEDKMRFWVGPWSEGLILVRSKTTSSEGVEVGGGDGEEEGEGEKKPGRYRH</sequence>